<comment type="caution">
    <text evidence="2">The sequence shown here is derived from an EMBL/GenBank/DDBJ whole genome shotgun (WGS) entry which is preliminary data.</text>
</comment>
<sequence length="374" mass="43384">MNFRTRFIASLDFSKPDKVSFLPGGPRESTLKRWHSEGLPEDSDYMEVLCSIIGIPYEKSDYSKYINVLFKMNPMFEEKVLKHEDGHYIVQDWMGAIVEISDTYDLTYLRSAKDFVTRKWHKFPVENKDDWQEMKKRYNVDDPIRLPENFDELAIANKNRTWLQSLSFAGPFWQLREWCGFEGLCMLMVEEPDFVEEMIEFWKDFVSGVMDRFFEKAECDHILISEDMAYKEKSMISPQMAKKFLAPCWSTWSEKVKKHSCKIIEIDSDGYIGELIPIWIESGVNTCSPLEIAAGNNLVEYRKIFGKNMAYRGGVDKRAIAKGGKSLEEAMSFIPFLLEEGGCIPGCDHGVPPDISWNNFIDYGRLLAKMTGWL</sequence>
<dbReference type="GO" id="GO:0006779">
    <property type="term" value="P:porphyrin-containing compound biosynthetic process"/>
    <property type="evidence" value="ECO:0007669"/>
    <property type="project" value="InterPro"/>
</dbReference>
<feature type="domain" description="Uroporphyrinogen decarboxylase (URO-D)" evidence="1">
    <location>
        <begin position="127"/>
        <end position="359"/>
    </location>
</feature>
<protein>
    <submittedName>
        <fullName evidence="2">Uroporphyrinogen decarboxylase (URO-D)</fullName>
    </submittedName>
</protein>
<dbReference type="AlphaFoldDB" id="A0A1V6C648"/>
<dbReference type="SUPFAM" id="SSF51726">
    <property type="entry name" value="UROD/MetE-like"/>
    <property type="match status" value="1"/>
</dbReference>
<evidence type="ECO:0000313" key="2">
    <source>
        <dbReference type="EMBL" id="OQB72398.1"/>
    </source>
</evidence>
<evidence type="ECO:0000259" key="1">
    <source>
        <dbReference type="Pfam" id="PF01208"/>
    </source>
</evidence>
<dbReference type="InterPro" id="IPR038071">
    <property type="entry name" value="UROD/MetE-like_sf"/>
</dbReference>
<dbReference type="EMBL" id="MWDQ01000130">
    <property type="protein sequence ID" value="OQB72398.1"/>
    <property type="molecule type" value="Genomic_DNA"/>
</dbReference>
<dbReference type="InterPro" id="IPR000257">
    <property type="entry name" value="Uroporphyrinogen_deCOase"/>
</dbReference>
<name>A0A1V6C648_UNCT6</name>
<accession>A0A1V6C648</accession>
<dbReference type="Pfam" id="PF01208">
    <property type="entry name" value="URO-D"/>
    <property type="match status" value="1"/>
</dbReference>
<dbReference type="Proteomes" id="UP000485562">
    <property type="component" value="Unassembled WGS sequence"/>
</dbReference>
<dbReference type="GO" id="GO:0004853">
    <property type="term" value="F:uroporphyrinogen decarboxylase activity"/>
    <property type="evidence" value="ECO:0007669"/>
    <property type="project" value="InterPro"/>
</dbReference>
<organism evidence="2">
    <name type="scientific">candidate division TA06 bacterium ADurb.Bin131</name>
    <dbReference type="NCBI Taxonomy" id="1852827"/>
    <lineage>
        <taxon>Bacteria</taxon>
        <taxon>Bacteria division TA06</taxon>
    </lineage>
</organism>
<reference evidence="2" key="1">
    <citation type="submission" date="2017-02" db="EMBL/GenBank/DDBJ databases">
        <title>Delving into the versatile metabolic prowess of the omnipresent phylum Bacteroidetes.</title>
        <authorList>
            <person name="Nobu M.K."/>
            <person name="Mei R."/>
            <person name="Narihiro T."/>
            <person name="Kuroda K."/>
            <person name="Liu W.-T."/>
        </authorList>
    </citation>
    <scope>NUCLEOTIDE SEQUENCE</scope>
    <source>
        <strain evidence="2">ADurb.Bin131</strain>
    </source>
</reference>
<proteinExistence type="predicted"/>
<gene>
    <name evidence="2" type="ORF">BWX89_01332</name>
</gene>
<dbReference type="Gene3D" id="3.20.20.210">
    <property type="match status" value="1"/>
</dbReference>